<evidence type="ECO:0000256" key="2">
    <source>
        <dbReference type="ARBA" id="ARBA00005191"/>
    </source>
</evidence>
<dbReference type="GO" id="GO:1902777">
    <property type="term" value="P:6-sulfoquinovose(1-) catabolic process"/>
    <property type="evidence" value="ECO:0007669"/>
    <property type="project" value="TreeGrafter"/>
</dbReference>
<gene>
    <name evidence="6 7" type="primary">lacD</name>
    <name evidence="7" type="ORF">CHR53_24020</name>
</gene>
<evidence type="ECO:0000256" key="4">
    <source>
        <dbReference type="ARBA" id="ARBA00022736"/>
    </source>
</evidence>
<dbReference type="UniPathway" id="UPA00704">
    <property type="reaction ID" value="UER00716"/>
</dbReference>
<dbReference type="Proteomes" id="UP000282892">
    <property type="component" value="Chromosome"/>
</dbReference>
<dbReference type="Pfam" id="PF01791">
    <property type="entry name" value="DeoC"/>
    <property type="match status" value="1"/>
</dbReference>
<dbReference type="InterPro" id="IPR013785">
    <property type="entry name" value="Aldolase_TIM"/>
</dbReference>
<dbReference type="OrthoDB" id="106309at2"/>
<keyword evidence="4 6" id="KW-0423">Lactose metabolism</keyword>
<dbReference type="PANTHER" id="PTHR39340">
    <property type="entry name" value="SULFOFRUCTOSEPHOSPHATE ALDOLASE"/>
    <property type="match status" value="1"/>
</dbReference>
<dbReference type="EMBL" id="CP022572">
    <property type="protein sequence ID" value="AZU64078.1"/>
    <property type="molecule type" value="Genomic_DNA"/>
</dbReference>
<dbReference type="NCBIfam" id="NF003180">
    <property type="entry name" value="PRK04161.1"/>
    <property type="match status" value="1"/>
</dbReference>
<dbReference type="GO" id="GO:2001059">
    <property type="term" value="P:D-tagatose 6-phosphate catabolic process"/>
    <property type="evidence" value="ECO:0007669"/>
    <property type="project" value="UniProtKB-UniRule"/>
</dbReference>
<sequence length="338" mass="37197">MLYLTKNKAEALKRLSDENGIIGALAIDQRGSLKKMIAAGGSHAVGDEGIIRFKELVSEELTPYATSILLDPEYGLPAAKVRHPEAGLLVAYEKTGYDANAAGRLPDLLEEWSVRRLKEAGADAVKFLLYYDVDEDEKINEFKHVYMERVGSECAAEDIPFFLEIVTYDANNDDVKGLDYAKVKPHKVIEAMREFSKPQYKVDVLKVEVPVNMKFVDGCGDGESACSKEKAAAYFKEQSDATHLPFIFLSAGVSAQLFQETLRFAKESGSTFNGVLCGRATWKDGVAPFAHNGEQAARTWLQGTGTQNIQELNQVLKQTASPWFDKVMHGDGSSASLV</sequence>
<protein>
    <recommendedName>
        <fullName evidence="6">Tagatose 1,6-diphosphate aldolase</fullName>
        <ecNumber evidence="6">4.1.2.40</ecNumber>
    </recommendedName>
    <alternativeName>
        <fullName evidence="6">D-tagatose-1,6-bisphosphate aldolase</fullName>
    </alternativeName>
    <alternativeName>
        <fullName evidence="6">Tagatose-bisphosphate aldolase</fullName>
    </alternativeName>
</protein>
<comment type="catalytic activity">
    <reaction evidence="1 6">
        <text>D-tagatofuranose 1,6-bisphosphate = D-glyceraldehyde 3-phosphate + dihydroxyacetone phosphate</text>
        <dbReference type="Rhea" id="RHEA:22948"/>
        <dbReference type="ChEBI" id="CHEBI:57642"/>
        <dbReference type="ChEBI" id="CHEBI:58694"/>
        <dbReference type="ChEBI" id="CHEBI:59776"/>
        <dbReference type="EC" id="4.1.2.40"/>
    </reaction>
</comment>
<dbReference type="Gene3D" id="3.20.20.70">
    <property type="entry name" value="Aldolase class I"/>
    <property type="match status" value="1"/>
</dbReference>
<keyword evidence="5 6" id="KW-0456">Lyase</keyword>
<dbReference type="RefSeq" id="WP_127488759.1">
    <property type="nucleotide sequence ID" value="NZ_CP022572.1"/>
</dbReference>
<dbReference type="STRING" id="1193713.GCA_001636315_01699"/>
<dbReference type="InterPro" id="IPR002915">
    <property type="entry name" value="DeoC/FbaB/LacD_aldolase"/>
</dbReference>
<dbReference type="GO" id="GO:0061595">
    <property type="term" value="F:6-deoxy-6-sulfofructose-1-phosphate aldolase activity"/>
    <property type="evidence" value="ECO:0007669"/>
    <property type="project" value="TreeGrafter"/>
</dbReference>
<name>A0A3T0I3Y9_9BACI</name>
<dbReference type="PANTHER" id="PTHR39340:SF1">
    <property type="entry name" value="SULFOFRUCTOSEPHOSPHATE ALDOLASE"/>
    <property type="match status" value="1"/>
</dbReference>
<comment type="similarity">
    <text evidence="3 6">Belongs to the aldolase LacD family.</text>
</comment>
<dbReference type="InterPro" id="IPR005927">
    <property type="entry name" value="Tag_1.6-dipho_adolase"/>
</dbReference>
<comment type="pathway">
    <text evidence="2 6">Carbohydrate metabolism; D-tagatose 6-phosphate degradation; D-glyceraldehyde 3-phosphate and glycerone phosphate from D-tagatose 6-phosphate: step 2/2.</text>
</comment>
<dbReference type="GO" id="GO:0009024">
    <property type="term" value="F:tagatose-6-phosphate kinase activity"/>
    <property type="evidence" value="ECO:0007669"/>
    <property type="project" value="InterPro"/>
</dbReference>
<dbReference type="KEGG" id="nmk:CHR53_24020"/>
<dbReference type="SMART" id="SM01133">
    <property type="entry name" value="DeoC"/>
    <property type="match status" value="1"/>
</dbReference>
<accession>A0A3T0I3Y9</accession>
<dbReference type="InterPro" id="IPR050552">
    <property type="entry name" value="LacD_aldolase"/>
</dbReference>
<evidence type="ECO:0000256" key="1">
    <source>
        <dbReference type="ARBA" id="ARBA00000567"/>
    </source>
</evidence>
<evidence type="ECO:0000256" key="3">
    <source>
        <dbReference type="ARBA" id="ARBA00008679"/>
    </source>
</evidence>
<evidence type="ECO:0000256" key="6">
    <source>
        <dbReference type="HAMAP-Rule" id="MF_00734"/>
    </source>
</evidence>
<evidence type="ECO:0000256" key="5">
    <source>
        <dbReference type="ARBA" id="ARBA00023239"/>
    </source>
</evidence>
<dbReference type="GO" id="GO:0009025">
    <property type="term" value="F:tagatose-bisphosphate aldolase activity"/>
    <property type="evidence" value="ECO:0007669"/>
    <property type="project" value="UniProtKB-UniRule"/>
</dbReference>
<organism evidence="7 8">
    <name type="scientific">Neobacillus mesonae</name>
    <dbReference type="NCBI Taxonomy" id="1193713"/>
    <lineage>
        <taxon>Bacteria</taxon>
        <taxon>Bacillati</taxon>
        <taxon>Bacillota</taxon>
        <taxon>Bacilli</taxon>
        <taxon>Bacillales</taxon>
        <taxon>Bacillaceae</taxon>
        <taxon>Neobacillus</taxon>
    </lineage>
</organism>
<reference evidence="7 8" key="1">
    <citation type="submission" date="2017-07" db="EMBL/GenBank/DDBJ databases">
        <title>The complete genome sequence of Bacillus mesonae strain H20-5, an efficient strain improving plant abiotic stress resistance.</title>
        <authorList>
            <person name="Kim S.Y."/>
            <person name="Song H."/>
            <person name="Sang M.K."/>
            <person name="Weon H.-Y."/>
            <person name="Song J."/>
        </authorList>
    </citation>
    <scope>NUCLEOTIDE SEQUENCE [LARGE SCALE GENOMIC DNA]</scope>
    <source>
        <strain evidence="7 8">H20-5</strain>
    </source>
</reference>
<dbReference type="HAMAP" id="MF_00734">
    <property type="entry name" value="LacD"/>
    <property type="match status" value="1"/>
</dbReference>
<evidence type="ECO:0000313" key="8">
    <source>
        <dbReference type="Proteomes" id="UP000282892"/>
    </source>
</evidence>
<dbReference type="SUPFAM" id="SSF51569">
    <property type="entry name" value="Aldolase"/>
    <property type="match status" value="1"/>
</dbReference>
<dbReference type="NCBIfam" id="TIGR01232">
    <property type="entry name" value="lacD"/>
    <property type="match status" value="1"/>
</dbReference>
<dbReference type="NCBIfam" id="NF009065">
    <property type="entry name" value="PRK12399.1"/>
    <property type="match status" value="1"/>
</dbReference>
<dbReference type="NCBIfam" id="NF009498">
    <property type="entry name" value="PRK12858.1"/>
    <property type="match status" value="1"/>
</dbReference>
<dbReference type="EC" id="4.1.2.40" evidence="6"/>
<dbReference type="AlphaFoldDB" id="A0A3T0I3Y9"/>
<keyword evidence="8" id="KW-1185">Reference proteome</keyword>
<evidence type="ECO:0000313" key="7">
    <source>
        <dbReference type="EMBL" id="AZU64078.1"/>
    </source>
</evidence>
<dbReference type="GO" id="GO:0019512">
    <property type="term" value="P:lactose catabolic process via tagatose-6-phosphate"/>
    <property type="evidence" value="ECO:0007669"/>
    <property type="project" value="UniProtKB-UniRule"/>
</dbReference>
<proteinExistence type="inferred from homology"/>